<dbReference type="EMBL" id="PDWN01000002">
    <property type="protein sequence ID" value="KAF1697005.1"/>
    <property type="molecule type" value="Genomic_DNA"/>
</dbReference>
<evidence type="ECO:0000256" key="4">
    <source>
        <dbReference type="ARBA" id="ARBA00022692"/>
    </source>
</evidence>
<evidence type="ECO:0000256" key="3">
    <source>
        <dbReference type="ARBA" id="ARBA00022475"/>
    </source>
</evidence>
<keyword evidence="11" id="KW-1185">Reference proteome</keyword>
<evidence type="ECO:0000256" key="2">
    <source>
        <dbReference type="ARBA" id="ARBA00022448"/>
    </source>
</evidence>
<dbReference type="Proteomes" id="UP000788419">
    <property type="component" value="Unassembled WGS sequence"/>
</dbReference>
<dbReference type="InterPro" id="IPR050171">
    <property type="entry name" value="MFS_Transporters"/>
</dbReference>
<organism evidence="10 11">
    <name type="scientific">Pseudoxanthomonas daejeonensis</name>
    <dbReference type="NCBI Taxonomy" id="266062"/>
    <lineage>
        <taxon>Bacteria</taxon>
        <taxon>Pseudomonadati</taxon>
        <taxon>Pseudomonadota</taxon>
        <taxon>Gammaproteobacteria</taxon>
        <taxon>Lysobacterales</taxon>
        <taxon>Lysobacteraceae</taxon>
        <taxon>Pseudoxanthomonas</taxon>
    </lineage>
</organism>
<feature type="transmembrane region" description="Helical" evidence="9">
    <location>
        <begin position="401"/>
        <end position="420"/>
    </location>
</feature>
<feature type="transmembrane region" description="Helical" evidence="9">
    <location>
        <begin position="76"/>
        <end position="95"/>
    </location>
</feature>
<name>A0ABQ6ZAU9_9GAMM</name>
<evidence type="ECO:0000313" key="10">
    <source>
        <dbReference type="EMBL" id="KAF1697005.1"/>
    </source>
</evidence>
<gene>
    <name evidence="10" type="ORF">CSC65_02925</name>
</gene>
<protein>
    <submittedName>
        <fullName evidence="10">MFS transporter</fullName>
    </submittedName>
</protein>
<evidence type="ECO:0000313" key="11">
    <source>
        <dbReference type="Proteomes" id="UP000788419"/>
    </source>
</evidence>
<dbReference type="PANTHER" id="PTHR23517">
    <property type="entry name" value="RESISTANCE PROTEIN MDTM, PUTATIVE-RELATED-RELATED"/>
    <property type="match status" value="1"/>
</dbReference>
<dbReference type="CDD" id="cd17346">
    <property type="entry name" value="MFS_DtpA_like"/>
    <property type="match status" value="1"/>
</dbReference>
<evidence type="ECO:0000256" key="5">
    <source>
        <dbReference type="ARBA" id="ARBA00022856"/>
    </source>
</evidence>
<keyword evidence="4 8" id="KW-0812">Transmembrane</keyword>
<feature type="transmembrane region" description="Helical" evidence="9">
    <location>
        <begin position="45"/>
        <end position="64"/>
    </location>
</feature>
<feature type="transmembrane region" description="Helical" evidence="9">
    <location>
        <begin position="166"/>
        <end position="186"/>
    </location>
</feature>
<feature type="transmembrane region" description="Helical" evidence="9">
    <location>
        <begin position="547"/>
        <end position="566"/>
    </location>
</feature>
<dbReference type="InterPro" id="IPR000109">
    <property type="entry name" value="POT_fam"/>
</dbReference>
<keyword evidence="3" id="KW-1003">Cell membrane</keyword>
<reference evidence="10 11" key="1">
    <citation type="submission" date="2017-10" db="EMBL/GenBank/DDBJ databases">
        <title>Whole genome sequencing of members of genus Pseudoxanthomonas.</title>
        <authorList>
            <person name="Kumar S."/>
            <person name="Bansal K."/>
            <person name="Kaur A."/>
            <person name="Patil P."/>
            <person name="Sharma S."/>
            <person name="Patil P.B."/>
        </authorList>
    </citation>
    <scope>NUCLEOTIDE SEQUENCE [LARGE SCALE GENOMIC DNA]</scope>
    <source>
        <strain evidence="10 11">DSM 17801</strain>
    </source>
</reference>
<accession>A0ABQ6ZAU9</accession>
<feature type="transmembrane region" description="Helical" evidence="9">
    <location>
        <begin position="240"/>
        <end position="258"/>
    </location>
</feature>
<dbReference type="NCBIfam" id="TIGR00924">
    <property type="entry name" value="yjdL_sub1_fam"/>
    <property type="match status" value="1"/>
</dbReference>
<dbReference type="PANTHER" id="PTHR23517:SF15">
    <property type="entry name" value="PROTON-DEPENDENT OLIGOPEPTIDE FAMILY TRANSPORT PROTEIN"/>
    <property type="match status" value="1"/>
</dbReference>
<evidence type="ECO:0000256" key="7">
    <source>
        <dbReference type="ARBA" id="ARBA00023136"/>
    </source>
</evidence>
<evidence type="ECO:0000256" key="6">
    <source>
        <dbReference type="ARBA" id="ARBA00022989"/>
    </source>
</evidence>
<dbReference type="Pfam" id="PF00854">
    <property type="entry name" value="PTR2"/>
    <property type="match status" value="2"/>
</dbReference>
<feature type="transmembrane region" description="Helical" evidence="9">
    <location>
        <begin position="340"/>
        <end position="363"/>
    </location>
</feature>
<keyword evidence="7 9" id="KW-0472">Membrane</keyword>
<keyword evidence="5" id="KW-0571">Peptide transport</keyword>
<keyword evidence="5" id="KW-0653">Protein transport</keyword>
<feature type="transmembrane region" description="Helical" evidence="9">
    <location>
        <begin position="440"/>
        <end position="459"/>
    </location>
</feature>
<sequence>MSADVVEPKVAAPPPQPPVPPDFSQILGHPKPLWMLFMTEFWERFAFYGMRWALALYIVAQFYGGDSTGEAPASKLYGAYLALVYAAALFGGYVADRIIGYQRSILLGAAIMAAGLFMIMLPNEQVFKLGLATVIVGNGLFKPNISTMVGKLYSTGDERRDSGFTLFYMGINLGAMIAPWLTGLLAERVMGGTSEMPTYKVVFLVSGIGMLISLVWFWFGRRQLKGIGEPIAGAESGFRVLVTAICALASIPLIYFLLSIGAGALQWILTALFVALCVLILREGFRDGPVRRDMAIAMLIIFVFNVLFWCFFEQAGSSFNFLAQNIVNRDFSGWIFPVGWFQSVNSLAIITLAPVLAWLWVRLSKVEPNLGAMRLVRVLVGVVATVFSVLAMYRLSGLGVMPGWAFFVIAALIVVLGLWATRIDLGNTAGSLNPSIPRKFGFGIIFNGVAFLLLMVALSSMVDPQTLKIPFWTLFMVYVIQSVGELCLSPIGLSMVTKLAPVRLVGFGMGGWFLSTAIGNNLSGIFASHVSGETGMTVESAFAGYTIGFWILMGSGLLLFLIAPLIQKLMHGVK</sequence>
<evidence type="ECO:0000256" key="8">
    <source>
        <dbReference type="RuleBase" id="RU003755"/>
    </source>
</evidence>
<feature type="transmembrane region" description="Helical" evidence="9">
    <location>
        <begin position="294"/>
        <end position="312"/>
    </location>
</feature>
<dbReference type="PROSITE" id="PS01023">
    <property type="entry name" value="PTR2_2"/>
    <property type="match status" value="1"/>
</dbReference>
<dbReference type="InterPro" id="IPR005279">
    <property type="entry name" value="Dipep/tripep_permease"/>
</dbReference>
<proteinExistence type="inferred from homology"/>
<evidence type="ECO:0000256" key="1">
    <source>
        <dbReference type="ARBA" id="ARBA00004651"/>
    </source>
</evidence>
<feature type="transmembrane region" description="Helical" evidence="9">
    <location>
        <begin position="505"/>
        <end position="527"/>
    </location>
</feature>
<feature type="transmembrane region" description="Helical" evidence="9">
    <location>
        <begin position="104"/>
        <end position="121"/>
    </location>
</feature>
<comment type="subcellular location">
    <subcellularLocation>
        <location evidence="1">Cell membrane</location>
        <topology evidence="1">Multi-pass membrane protein</topology>
    </subcellularLocation>
    <subcellularLocation>
        <location evidence="8">Membrane</location>
        <topology evidence="8">Multi-pass membrane protein</topology>
    </subcellularLocation>
</comment>
<feature type="transmembrane region" description="Helical" evidence="9">
    <location>
        <begin position="264"/>
        <end position="282"/>
    </location>
</feature>
<dbReference type="InterPro" id="IPR036259">
    <property type="entry name" value="MFS_trans_sf"/>
</dbReference>
<feature type="transmembrane region" description="Helical" evidence="9">
    <location>
        <begin position="198"/>
        <end position="219"/>
    </location>
</feature>
<dbReference type="SUPFAM" id="SSF103473">
    <property type="entry name" value="MFS general substrate transporter"/>
    <property type="match status" value="2"/>
</dbReference>
<keyword evidence="2 8" id="KW-0813">Transport</keyword>
<evidence type="ECO:0000256" key="9">
    <source>
        <dbReference type="SAM" id="Phobius"/>
    </source>
</evidence>
<feature type="transmembrane region" description="Helical" evidence="9">
    <location>
        <begin position="471"/>
        <end position="493"/>
    </location>
</feature>
<feature type="transmembrane region" description="Helical" evidence="9">
    <location>
        <begin position="375"/>
        <end position="395"/>
    </location>
</feature>
<comment type="similarity">
    <text evidence="8">Belongs to the major facilitator superfamily. Proton-dependent oligopeptide transporter (POT/PTR) (TC 2.A.17) family.</text>
</comment>
<comment type="caution">
    <text evidence="10">The sequence shown here is derived from an EMBL/GenBank/DDBJ whole genome shotgun (WGS) entry which is preliminary data.</text>
</comment>
<dbReference type="Gene3D" id="1.20.1250.20">
    <property type="entry name" value="MFS general substrate transporter like domains"/>
    <property type="match status" value="2"/>
</dbReference>
<keyword evidence="6 9" id="KW-1133">Transmembrane helix</keyword>
<dbReference type="InterPro" id="IPR018456">
    <property type="entry name" value="PTR2_symporter_CS"/>
</dbReference>